<feature type="region of interest" description="Disordered" evidence="1">
    <location>
        <begin position="27"/>
        <end position="120"/>
    </location>
</feature>
<dbReference type="Proteomes" id="UP000673691">
    <property type="component" value="Unassembled WGS sequence"/>
</dbReference>
<gene>
    <name evidence="2" type="ORF">BJ554DRAFT_20</name>
</gene>
<evidence type="ECO:0000313" key="2">
    <source>
        <dbReference type="EMBL" id="KAG5459566.1"/>
    </source>
</evidence>
<evidence type="ECO:0000313" key="3">
    <source>
        <dbReference type="Proteomes" id="UP000673691"/>
    </source>
</evidence>
<organism evidence="2 3">
    <name type="scientific">Olpidium bornovanus</name>
    <dbReference type="NCBI Taxonomy" id="278681"/>
    <lineage>
        <taxon>Eukaryota</taxon>
        <taxon>Fungi</taxon>
        <taxon>Fungi incertae sedis</taxon>
        <taxon>Olpidiomycota</taxon>
        <taxon>Olpidiomycotina</taxon>
        <taxon>Olpidiomycetes</taxon>
        <taxon>Olpidiales</taxon>
        <taxon>Olpidiaceae</taxon>
        <taxon>Olpidium</taxon>
    </lineage>
</organism>
<name>A0A8H7ZU80_9FUNG</name>
<feature type="non-terminal residue" evidence="2">
    <location>
        <position position="1"/>
    </location>
</feature>
<feature type="region of interest" description="Disordered" evidence="1">
    <location>
        <begin position="464"/>
        <end position="484"/>
    </location>
</feature>
<feature type="non-terminal residue" evidence="2">
    <location>
        <position position="497"/>
    </location>
</feature>
<feature type="compositionally biased region" description="Basic and acidic residues" evidence="1">
    <location>
        <begin position="68"/>
        <end position="83"/>
    </location>
</feature>
<keyword evidence="3" id="KW-1185">Reference proteome</keyword>
<feature type="compositionally biased region" description="Low complexity" evidence="1">
    <location>
        <begin position="304"/>
        <end position="316"/>
    </location>
</feature>
<sequence>PALSAEYYASKHDDEIDGSAKIATAPRERARAISAEHTCGHAQGRQRLEALDGKRRIRTAAFGRERRRWSETSRRNSVKHGDRPSSVMQLQPYYLTDSESDGEGAERPQDHGASRNFEIEVDRSDRYSAVSISTLKTSASTDGTSTRSTTGLPRTMPFVDHQGDFSCIEDVDSVLSKYAALLSDRQRELSRLERPQEIAEAEYQQPVPQSRAGSATVRFAAAVREGPIDCGPAIELEGQSPTRTAKSTGLEAAATQSSKIKRPDSSTSGGTPIPTTVVHQDDGVPPPWMPPSALLDTLQHDMPTSRPRTAASAASTGVDGKSAPSTGKSSDWVRRIDGGYQYDPEDAEVGAPDGLSLWEHDEGGVEAYEPGDIPDYDAKRAMRTRASNAVMVDLSESRRNLNVIGAAPEEEAALTAGRPYRPGSQSGRRYLDRQRERLRAFEQKRRAEELVNTQIRAAYAEGIPHHHRPSHHGLETGKAAAVPGVPEHQLVVAASTD</sequence>
<feature type="compositionally biased region" description="Low complexity" evidence="1">
    <location>
        <begin position="265"/>
        <end position="276"/>
    </location>
</feature>
<proteinExistence type="predicted"/>
<feature type="region of interest" description="Disordered" evidence="1">
    <location>
        <begin position="230"/>
        <end position="350"/>
    </location>
</feature>
<dbReference type="EMBL" id="JAEFCI010006633">
    <property type="protein sequence ID" value="KAG5459566.1"/>
    <property type="molecule type" value="Genomic_DNA"/>
</dbReference>
<dbReference type="AlphaFoldDB" id="A0A8H7ZU80"/>
<protein>
    <submittedName>
        <fullName evidence="2">Uncharacterized protein</fullName>
    </submittedName>
</protein>
<feature type="compositionally biased region" description="Basic and acidic residues" evidence="1">
    <location>
        <begin position="104"/>
        <end position="120"/>
    </location>
</feature>
<accession>A0A8H7ZU80</accession>
<evidence type="ECO:0000256" key="1">
    <source>
        <dbReference type="SAM" id="MobiDB-lite"/>
    </source>
</evidence>
<reference evidence="2 3" key="1">
    <citation type="journal article" name="Sci. Rep.">
        <title>Genome-scale phylogenetic analyses confirm Olpidium as the closest living zoosporic fungus to the non-flagellated, terrestrial fungi.</title>
        <authorList>
            <person name="Chang Y."/>
            <person name="Rochon D."/>
            <person name="Sekimoto S."/>
            <person name="Wang Y."/>
            <person name="Chovatia M."/>
            <person name="Sandor L."/>
            <person name="Salamov A."/>
            <person name="Grigoriev I.V."/>
            <person name="Stajich J.E."/>
            <person name="Spatafora J.W."/>
        </authorList>
    </citation>
    <scope>NUCLEOTIDE SEQUENCE [LARGE SCALE GENOMIC DNA]</scope>
    <source>
        <strain evidence="2">S191</strain>
    </source>
</reference>
<comment type="caution">
    <text evidence="2">The sequence shown here is derived from an EMBL/GenBank/DDBJ whole genome shotgun (WGS) entry which is preliminary data.</text>
</comment>